<proteinExistence type="predicted"/>
<dbReference type="GO" id="GO:0030246">
    <property type="term" value="F:carbohydrate binding"/>
    <property type="evidence" value="ECO:0007669"/>
    <property type="project" value="InterPro"/>
</dbReference>
<reference evidence="1" key="1">
    <citation type="journal article" date="2021" name="PeerJ">
        <title>Extensive microbial diversity within the chicken gut microbiome revealed by metagenomics and culture.</title>
        <authorList>
            <person name="Gilroy R."/>
            <person name="Ravi A."/>
            <person name="Getino M."/>
            <person name="Pursley I."/>
            <person name="Horton D.L."/>
            <person name="Alikhan N.F."/>
            <person name="Baker D."/>
            <person name="Gharbi K."/>
            <person name="Hall N."/>
            <person name="Watson M."/>
            <person name="Adriaenssens E.M."/>
            <person name="Foster-Nyarko E."/>
            <person name="Jarju S."/>
            <person name="Secka A."/>
            <person name="Antonio M."/>
            <person name="Oren A."/>
            <person name="Chaudhuri R.R."/>
            <person name="La Ragione R."/>
            <person name="Hildebrand F."/>
            <person name="Pallen M.J."/>
        </authorList>
    </citation>
    <scope>NUCLEOTIDE SEQUENCE</scope>
    <source>
        <strain evidence="1">CHK199-9574</strain>
    </source>
</reference>
<gene>
    <name evidence="1" type="ORF">H9728_01505</name>
</gene>
<accession>A0A9D2CEE1</accession>
<reference evidence="1" key="2">
    <citation type="submission" date="2021-04" db="EMBL/GenBank/DDBJ databases">
        <authorList>
            <person name="Gilroy R."/>
        </authorList>
    </citation>
    <scope>NUCLEOTIDE SEQUENCE</scope>
    <source>
        <strain evidence="1">CHK199-9574</strain>
    </source>
</reference>
<organism evidence="1 2">
    <name type="scientific">Candidatus Borkfalkia excrementavium</name>
    <dbReference type="NCBI Taxonomy" id="2838505"/>
    <lineage>
        <taxon>Bacteria</taxon>
        <taxon>Bacillati</taxon>
        <taxon>Bacillota</taxon>
        <taxon>Clostridia</taxon>
        <taxon>Christensenellales</taxon>
        <taxon>Christensenellaceae</taxon>
        <taxon>Candidatus Borkfalkia</taxon>
    </lineage>
</organism>
<name>A0A9D2CEE1_9FIRM</name>
<dbReference type="InterPro" id="IPR014718">
    <property type="entry name" value="GH-type_carb-bd"/>
</dbReference>
<dbReference type="InterPro" id="IPR037481">
    <property type="entry name" value="LacX"/>
</dbReference>
<protein>
    <submittedName>
        <fullName evidence="1">Aldose 1-epimerase family protein</fullName>
    </submittedName>
</protein>
<dbReference type="InterPro" id="IPR011013">
    <property type="entry name" value="Gal_mutarotase_sf_dom"/>
</dbReference>
<dbReference type="EMBL" id="DXCO01000012">
    <property type="protein sequence ID" value="HIY77698.1"/>
    <property type="molecule type" value="Genomic_DNA"/>
</dbReference>
<dbReference type="SUPFAM" id="SSF74650">
    <property type="entry name" value="Galactose mutarotase-like"/>
    <property type="match status" value="1"/>
</dbReference>
<dbReference type="AlphaFoldDB" id="A0A9D2CEE1"/>
<dbReference type="InterPro" id="IPR008183">
    <property type="entry name" value="Aldose_1/G6P_1-epimerase"/>
</dbReference>
<evidence type="ECO:0000313" key="1">
    <source>
        <dbReference type="EMBL" id="HIY77698.1"/>
    </source>
</evidence>
<dbReference type="Gene3D" id="2.70.98.10">
    <property type="match status" value="1"/>
</dbReference>
<dbReference type="CDD" id="cd09024">
    <property type="entry name" value="Aldose_epim_lacX"/>
    <property type="match status" value="1"/>
</dbReference>
<sequence length="284" mass="32427">MITIQNGFLTASIDERGAELTSVKSADGREYVWQADKNFWPRHCPVLFPFCGRLLGQEYTYKGRTYSIGMHGFARDKLFTAKKQGGTSALFTLTDDEETRAVYPFSFRFSVRFELIGDSLAITYTAENTGADTMYFNFGAHEGYALDGDFEDWSVEFEKREDLRLKEMDVPGFLGRNVSDFRKNVKILPLSYGLFERDTLIFDGLKSQSVTLQHRGRPVAEVNFAGFDNLLLWTKIGAPFLCIEPWTGLPDYVDSTKEIEKKDGILTLKKGETFSLPHTIRFFR</sequence>
<dbReference type="Pfam" id="PF01263">
    <property type="entry name" value="Aldose_epim"/>
    <property type="match status" value="1"/>
</dbReference>
<dbReference type="GO" id="GO:0016853">
    <property type="term" value="F:isomerase activity"/>
    <property type="evidence" value="ECO:0007669"/>
    <property type="project" value="InterPro"/>
</dbReference>
<comment type="caution">
    <text evidence="1">The sequence shown here is derived from an EMBL/GenBank/DDBJ whole genome shotgun (WGS) entry which is preliminary data.</text>
</comment>
<dbReference type="Proteomes" id="UP000824135">
    <property type="component" value="Unassembled WGS sequence"/>
</dbReference>
<evidence type="ECO:0000313" key="2">
    <source>
        <dbReference type="Proteomes" id="UP000824135"/>
    </source>
</evidence>
<dbReference type="GO" id="GO:0005975">
    <property type="term" value="P:carbohydrate metabolic process"/>
    <property type="evidence" value="ECO:0007669"/>
    <property type="project" value="InterPro"/>
</dbReference>